<sequence length="139" mass="15444">MADRETLPAALTWHPREPLTVVIAEADVGELAEKLVSDQWWRVDDLLSVNGIHVNMRADQFWNAHPLEARPGPSEGTAWVGLHFPGYILTCSMRRDAARDVAAGLTGQSPVRVPVLFSCEPDEEAWPDPVVVYFTARGR</sequence>
<dbReference type="EMBL" id="NSFD01000059">
    <property type="protein sequence ID" value="PBA23603.1"/>
    <property type="molecule type" value="Genomic_DNA"/>
</dbReference>
<dbReference type="AlphaFoldDB" id="A0A2A2ZB30"/>
<evidence type="ECO:0000313" key="1">
    <source>
        <dbReference type="EMBL" id="PBA23603.1"/>
    </source>
</evidence>
<proteinExistence type="predicted"/>
<evidence type="ECO:0000313" key="2">
    <source>
        <dbReference type="Proteomes" id="UP000217768"/>
    </source>
</evidence>
<dbReference type="Proteomes" id="UP000217768">
    <property type="component" value="Unassembled WGS sequence"/>
</dbReference>
<reference evidence="1 2" key="1">
    <citation type="submission" date="2017-08" db="EMBL/GenBank/DDBJ databases">
        <title>Phylogenetic analysis of Mycobacterium avium complex whole genomes.</title>
        <authorList>
            <person name="Caverly L.J."/>
            <person name="Spilker T."/>
            <person name="Lipuma J."/>
        </authorList>
    </citation>
    <scope>NUCLEOTIDE SEQUENCE [LARGE SCALE GENOMIC DNA]</scope>
    <source>
        <strain evidence="1 2">FLAC0165</strain>
    </source>
</reference>
<protein>
    <submittedName>
        <fullName evidence="1">Uncharacterized protein</fullName>
    </submittedName>
</protein>
<dbReference type="RefSeq" id="WP_095795314.1">
    <property type="nucleotide sequence ID" value="NZ_NSFD01000059.1"/>
</dbReference>
<accession>A0A2A2ZB30</accession>
<comment type="caution">
    <text evidence="1">The sequence shown here is derived from an EMBL/GenBank/DDBJ whole genome shotgun (WGS) entry which is preliminary data.</text>
</comment>
<gene>
    <name evidence="1" type="ORF">CKJ66_27675</name>
</gene>
<name>A0A2A2ZB30_MYCAV</name>
<organism evidence="1 2">
    <name type="scientific">Mycobacterium avium</name>
    <dbReference type="NCBI Taxonomy" id="1764"/>
    <lineage>
        <taxon>Bacteria</taxon>
        <taxon>Bacillati</taxon>
        <taxon>Actinomycetota</taxon>
        <taxon>Actinomycetes</taxon>
        <taxon>Mycobacteriales</taxon>
        <taxon>Mycobacteriaceae</taxon>
        <taxon>Mycobacterium</taxon>
        <taxon>Mycobacterium avium complex (MAC)</taxon>
    </lineage>
</organism>